<evidence type="ECO:0000313" key="3">
    <source>
        <dbReference type="Proteomes" id="UP000243498"/>
    </source>
</evidence>
<name>A0A166S015_METRR</name>
<comment type="caution">
    <text evidence="1">The sequence shown here is derived from an EMBL/GenBank/DDBJ whole genome shotgun (WGS) entry which is preliminary data.</text>
</comment>
<dbReference type="EMBL" id="AZHC01000042">
    <property type="protein sequence ID" value="OAA35385.1"/>
    <property type="molecule type" value="Genomic_DNA"/>
</dbReference>
<gene>
    <name evidence="2" type="ORF">ED733_000357</name>
    <name evidence="1" type="ORF">NOR_07964</name>
</gene>
<dbReference type="Proteomes" id="UP000243498">
    <property type="component" value="Unassembled WGS sequence"/>
</dbReference>
<dbReference type="AlphaFoldDB" id="A0A166S015"/>
<proteinExistence type="predicted"/>
<sequence>MDELVINLSEVPVEQGKFRTQNSSNERFRPLLVDRGNQLLTKVRIVGITHGELCETNDSATLLIFEFRFVATGGRRFKNASATFTFADSERQMRRDPVVHAICPDGQWALNRTEKIQTVKRGASAGIKAGVDLGGAELGFQWEATEAMSRGYYTALSGSSLVNRRPCVGDENVVVWELEENEDKKDGIPTFMRAAVLLRRPFDTPFTFTVKIQTDVDFIGEMKTLFGMERKDQIDPVEIAPGVSPRARHATVATLDPKAHNLREMDNLDLKQVAGVTVVTILDGAQLDGGTKGAHREQP</sequence>
<evidence type="ECO:0000313" key="2">
    <source>
        <dbReference type="EMBL" id="TWU74165.1"/>
    </source>
</evidence>
<dbReference type="EMBL" id="SBHS01000012">
    <property type="protein sequence ID" value="TWU74165.1"/>
    <property type="molecule type" value="Genomic_DNA"/>
</dbReference>
<reference evidence="2" key="3">
    <citation type="journal article" date="2019" name="Microbiol. Resour. Announc.">
        <title>Genome Sequence of Metarhizium rileyi, a Microbial Control Agent for Lepidoptera.</title>
        <authorList>
            <person name="Binneck E."/>
            <person name="Lastra C.C.L."/>
            <person name="Sosa-Gomez D.R."/>
        </authorList>
    </citation>
    <scope>NUCLEOTIDE SEQUENCE</scope>
    <source>
        <strain evidence="2">Cep018-CH2</strain>
    </source>
</reference>
<keyword evidence="3" id="KW-1185">Reference proteome</keyword>
<dbReference type="Proteomes" id="UP000317257">
    <property type="component" value="Unassembled WGS sequence"/>
</dbReference>
<dbReference type="OMA" id="DFVCVPY"/>
<evidence type="ECO:0000313" key="1">
    <source>
        <dbReference type="EMBL" id="OAA35385.1"/>
    </source>
</evidence>
<evidence type="ECO:0000313" key="4">
    <source>
        <dbReference type="Proteomes" id="UP000317257"/>
    </source>
</evidence>
<dbReference type="STRING" id="1081105.A0A166S015"/>
<organism evidence="1 3">
    <name type="scientific">Metarhizium rileyi (strain RCEF 4871)</name>
    <name type="common">Nomuraea rileyi</name>
    <dbReference type="NCBI Taxonomy" id="1649241"/>
    <lineage>
        <taxon>Eukaryota</taxon>
        <taxon>Fungi</taxon>
        <taxon>Dikarya</taxon>
        <taxon>Ascomycota</taxon>
        <taxon>Pezizomycotina</taxon>
        <taxon>Sordariomycetes</taxon>
        <taxon>Hypocreomycetidae</taxon>
        <taxon>Hypocreales</taxon>
        <taxon>Clavicipitaceae</taxon>
        <taxon>Metarhizium</taxon>
    </lineage>
</organism>
<reference evidence="4" key="2">
    <citation type="submission" date="2018-12" db="EMBL/GenBank/DDBJ databases">
        <title>The complete genome of Metarhizium rileyi, a key fungal pathogen of Lepidoptera.</title>
        <authorList>
            <person name="Binneck E."/>
            <person name="Lastra C.C.L."/>
            <person name="Sosa-Gomez D.R."/>
        </authorList>
    </citation>
    <scope>NUCLEOTIDE SEQUENCE [LARGE SCALE GENOMIC DNA]</scope>
    <source>
        <strain evidence="4">Cep018-CH2</strain>
    </source>
</reference>
<protein>
    <submittedName>
        <fullName evidence="1">Uncharacterized protein</fullName>
    </submittedName>
</protein>
<accession>A0A5C6G8G7</accession>
<accession>A0A166S015</accession>
<dbReference type="OrthoDB" id="5030973at2759"/>
<reference evidence="1 3" key="1">
    <citation type="journal article" date="2016" name="Genome Biol. Evol.">
        <title>Divergent and convergent evolution of fungal pathogenicity.</title>
        <authorList>
            <person name="Shang Y."/>
            <person name="Xiao G."/>
            <person name="Zheng P."/>
            <person name="Cen K."/>
            <person name="Zhan S."/>
            <person name="Wang C."/>
        </authorList>
    </citation>
    <scope>NUCLEOTIDE SEQUENCE [LARGE SCALE GENOMIC DNA]</scope>
    <source>
        <strain evidence="1 3">RCEF 4871</strain>
    </source>
</reference>